<name>A0A7K3WVF6_9FLAO</name>
<dbReference type="Proteomes" id="UP000486602">
    <property type="component" value="Unassembled WGS sequence"/>
</dbReference>
<sequence length="136" mass="15502">MKEIDDIIELKTNTKTERLSFATRCLVQINFTFDLTVLSEGFSGTSHFCVRRDQLEQMCSDLTNMHLKLSGKTRLDDNDSDGFVEFEMAPNGRLNASGQVGGTHEDHFVKFKFQTDQTCIAAFVQDIKSLLKHQYD</sequence>
<protein>
    <submittedName>
        <fullName evidence="1">Uncharacterized protein</fullName>
    </submittedName>
</protein>
<gene>
    <name evidence="1" type="ORF">G3O08_18440</name>
</gene>
<organism evidence="1 2">
    <name type="scientific">Cryomorpha ignava</name>
    <dbReference type="NCBI Taxonomy" id="101383"/>
    <lineage>
        <taxon>Bacteria</taxon>
        <taxon>Pseudomonadati</taxon>
        <taxon>Bacteroidota</taxon>
        <taxon>Flavobacteriia</taxon>
        <taxon>Flavobacteriales</taxon>
        <taxon>Cryomorphaceae</taxon>
        <taxon>Cryomorpha</taxon>
    </lineage>
</organism>
<dbReference type="EMBL" id="JAAGVY010000055">
    <property type="protein sequence ID" value="NEN25474.1"/>
    <property type="molecule type" value="Genomic_DNA"/>
</dbReference>
<dbReference type="InterPro" id="IPR056510">
    <property type="entry name" value="WapI"/>
</dbReference>
<evidence type="ECO:0000313" key="2">
    <source>
        <dbReference type="Proteomes" id="UP000486602"/>
    </source>
</evidence>
<dbReference type="AlphaFoldDB" id="A0A7K3WVF6"/>
<accession>A0A7K3WVF6</accession>
<reference evidence="1 2" key="1">
    <citation type="submission" date="2020-02" db="EMBL/GenBank/DDBJ databases">
        <title>Out from the shadows clarifying the taxonomy of the family Cryomorphaceae and related taxa by utilizing the GTDB taxonomic framework.</title>
        <authorList>
            <person name="Bowman J.P."/>
        </authorList>
    </citation>
    <scope>NUCLEOTIDE SEQUENCE [LARGE SCALE GENOMIC DNA]</scope>
    <source>
        <strain evidence="1 2">QSSC 1-22</strain>
    </source>
</reference>
<dbReference type="RefSeq" id="WP_163286928.1">
    <property type="nucleotide sequence ID" value="NZ_JAAGVY010000055.1"/>
</dbReference>
<dbReference type="Pfam" id="PF24716">
    <property type="entry name" value="WapI"/>
    <property type="match status" value="1"/>
</dbReference>
<keyword evidence="2" id="KW-1185">Reference proteome</keyword>
<proteinExistence type="predicted"/>
<evidence type="ECO:0000313" key="1">
    <source>
        <dbReference type="EMBL" id="NEN25474.1"/>
    </source>
</evidence>
<comment type="caution">
    <text evidence="1">The sequence shown here is derived from an EMBL/GenBank/DDBJ whole genome shotgun (WGS) entry which is preliminary data.</text>
</comment>